<evidence type="ECO:0000313" key="2">
    <source>
        <dbReference type="Proteomes" id="UP000005939"/>
    </source>
</evidence>
<gene>
    <name evidence="1" type="ORF">CIN_21790</name>
</gene>
<dbReference type="EMBL" id="AGFR01000018">
    <property type="protein sequence ID" value="EHD12933.1"/>
    <property type="molecule type" value="Genomic_DNA"/>
</dbReference>
<comment type="caution">
    <text evidence="1">The sequence shown here is derived from an EMBL/GenBank/DDBJ whole genome shotgun (WGS) entry which is preliminary data.</text>
</comment>
<dbReference type="RefSeq" id="WP_008855168.1">
    <property type="nucleotide sequence ID" value="NZ_AGFR01000018.1"/>
</dbReference>
<sequence length="216" mass="25414">MVNTVDTEGSNEPELYHHNLYAYLYWQWRGDPYLKVFVDTYNELSDQYLDEIRNLNLPNFYTKSGLWLDYVAKNIYGISRKQVLYAHNLIYRGLNTVTPNVVDPNAARIIKYSTAHTMSDEEFKKVIQWNFYKGDGFCFSIPYLKRRIIRFLNITCPNVIDINDISIQVHDKQFKITILNELAKSPFMTLLRDVMANGLINLPFMFNFVLENEING</sequence>
<organism evidence="1 2">
    <name type="scientific">Commensalibacter intestini A911</name>
    <dbReference type="NCBI Taxonomy" id="1088868"/>
    <lineage>
        <taxon>Bacteria</taxon>
        <taxon>Pseudomonadati</taxon>
        <taxon>Pseudomonadota</taxon>
        <taxon>Alphaproteobacteria</taxon>
        <taxon>Acetobacterales</taxon>
        <taxon>Acetobacteraceae</taxon>
    </lineage>
</organism>
<reference evidence="1 2" key="1">
    <citation type="submission" date="2011-10" db="EMBL/GenBank/DDBJ databases">
        <title>Genome Sequence of Commensalibacter intestini A911, isolated from Drosophila gut.</title>
        <authorList>
            <person name="Lee W.-J."/>
            <person name="Kim E.-K."/>
        </authorList>
    </citation>
    <scope>NUCLEOTIDE SEQUENCE [LARGE SCALE GENOMIC DNA]</scope>
    <source>
        <strain evidence="1 2">A911</strain>
    </source>
</reference>
<proteinExistence type="predicted"/>
<dbReference type="OrthoDB" id="7265848at2"/>
<name>G6F3I3_9PROT</name>
<protein>
    <submittedName>
        <fullName evidence="1">Uncharacterized protein</fullName>
    </submittedName>
</protein>
<dbReference type="AlphaFoldDB" id="G6F3I3"/>
<dbReference type="STRING" id="1088868.CIN_21790"/>
<dbReference type="Proteomes" id="UP000005939">
    <property type="component" value="Unassembled WGS sequence"/>
</dbReference>
<accession>G6F3I3</accession>
<evidence type="ECO:0000313" key="1">
    <source>
        <dbReference type="EMBL" id="EHD12933.1"/>
    </source>
</evidence>